<organism evidence="1 2">
    <name type="scientific">Flammeovirga pectinis</name>
    <dbReference type="NCBI Taxonomy" id="2494373"/>
    <lineage>
        <taxon>Bacteria</taxon>
        <taxon>Pseudomonadati</taxon>
        <taxon>Bacteroidota</taxon>
        <taxon>Cytophagia</taxon>
        <taxon>Cytophagales</taxon>
        <taxon>Flammeovirgaceae</taxon>
        <taxon>Flammeovirga</taxon>
    </lineage>
</organism>
<dbReference type="EMBL" id="CP034562">
    <property type="protein sequence ID" value="AZQ61022.1"/>
    <property type="molecule type" value="Genomic_DNA"/>
</dbReference>
<protein>
    <submittedName>
        <fullName evidence="1">DUF3822 family protein</fullName>
    </submittedName>
</protein>
<accession>A0A3Q9FLM2</accession>
<dbReference type="Proteomes" id="UP000267268">
    <property type="component" value="Chromosome 1"/>
</dbReference>
<name>A0A3Q9FLM2_9BACT</name>
<keyword evidence="2" id="KW-1185">Reference proteome</keyword>
<dbReference type="Gene3D" id="3.30.420.250">
    <property type="match status" value="1"/>
</dbReference>
<reference evidence="1 2" key="1">
    <citation type="submission" date="2018-12" db="EMBL/GenBank/DDBJ databases">
        <title>Flammeovirga pectinis sp. nov., isolated from the gut of the Korean scallop, Patinopecten yessoensis.</title>
        <authorList>
            <person name="Bae J.-W."/>
            <person name="Jeong Y.-S."/>
            <person name="Kang W."/>
        </authorList>
    </citation>
    <scope>NUCLEOTIDE SEQUENCE [LARGE SCALE GENOMIC DNA]</scope>
    <source>
        <strain evidence="1 2">L12M1</strain>
    </source>
</reference>
<dbReference type="KEGG" id="fll:EI427_01945"/>
<dbReference type="Pfam" id="PF12864">
    <property type="entry name" value="DUF3822"/>
    <property type="match status" value="1"/>
</dbReference>
<dbReference type="CDD" id="cd24013">
    <property type="entry name" value="ASKHA_ATPase_BT3980-like"/>
    <property type="match status" value="1"/>
</dbReference>
<evidence type="ECO:0000313" key="1">
    <source>
        <dbReference type="EMBL" id="AZQ61022.1"/>
    </source>
</evidence>
<dbReference type="Gene3D" id="3.30.420.260">
    <property type="match status" value="1"/>
</dbReference>
<evidence type="ECO:0000313" key="2">
    <source>
        <dbReference type="Proteomes" id="UP000267268"/>
    </source>
</evidence>
<dbReference type="AlphaFoldDB" id="A0A3Q9FLM2"/>
<gene>
    <name evidence="1" type="ORF">EI427_01945</name>
</gene>
<dbReference type="InterPro" id="IPR024213">
    <property type="entry name" value="DUF3822"/>
</dbReference>
<dbReference type="OrthoDB" id="658622at2"/>
<proteinExistence type="predicted"/>
<sequence length="296" mass="33925">MGIILEDLLFESVRYSVHSNSFDVSRLADYSLHLRVHQSCLAIGVYDPENNECLALESYGYETAMNTTALIVNLHNIVQKHSFLNAAFWKNVNIISALPSFAFIPSEIEGEDNDETILSLTSKFSSKEDKIFKNTTSLNASILFTLPQELENWFFEMYSNSNLSFSHSMESFIPEAFEFDSHSLHCYLDSDMLYLTKCNEEKQVTFANSFKYKTEQDLLYYVLFVIDELKGTPQDTTLTIWGEVKTDNTAIATLRKFIGKVNTGKKPKDMLYAYQFDQEPHEHAAVDIIGNMKLNR</sequence>